<evidence type="ECO:0000259" key="3">
    <source>
        <dbReference type="Pfam" id="PF01494"/>
    </source>
</evidence>
<evidence type="ECO:0000313" key="4">
    <source>
        <dbReference type="EMBL" id="ADW21765.1"/>
    </source>
</evidence>
<dbReference type="Proteomes" id="UP000008087">
    <property type="component" value="Chromosome"/>
</dbReference>
<dbReference type="GO" id="GO:0071949">
    <property type="term" value="F:FAD binding"/>
    <property type="evidence" value="ECO:0007669"/>
    <property type="project" value="InterPro"/>
</dbReference>
<dbReference type="HOGENOM" id="CLU_057691_0_0_0"/>
<dbReference type="AlphaFoldDB" id="E8PQA6"/>
<feature type="domain" description="FAD-binding" evidence="3">
    <location>
        <begin position="3"/>
        <end position="339"/>
    </location>
</feature>
<dbReference type="PANTHER" id="PTHR43476">
    <property type="entry name" value="3-(3-HYDROXY-PHENYL)PROPIONATE/3-HYDROXYCINNAMIC ACID HYDROXYLASE"/>
    <property type="match status" value="1"/>
</dbReference>
<evidence type="ECO:0000256" key="2">
    <source>
        <dbReference type="ARBA" id="ARBA00023027"/>
    </source>
</evidence>
<dbReference type="Pfam" id="PF01494">
    <property type="entry name" value="FAD_binding_3"/>
    <property type="match status" value="1"/>
</dbReference>
<proteinExistence type="predicted"/>
<dbReference type="KEGG" id="tsc:TSC_c11450"/>
<dbReference type="NCBIfam" id="NF006091">
    <property type="entry name" value="PRK08243.1"/>
    <property type="match status" value="1"/>
</dbReference>
<accession>E8PQA6</accession>
<dbReference type="SUPFAM" id="SSF54373">
    <property type="entry name" value="FAD-linked reductases, C-terminal domain"/>
    <property type="match status" value="1"/>
</dbReference>
<evidence type="ECO:0000256" key="1">
    <source>
        <dbReference type="ARBA" id="ARBA00023002"/>
    </source>
</evidence>
<reference evidence="5" key="1">
    <citation type="submission" date="2010-03" db="EMBL/GenBank/DDBJ databases">
        <title>The genome sequence of Thermus scotoductus SA-01.</title>
        <authorList>
            <person name="Gounder K."/>
            <person name="Liesegang H."/>
            <person name="Brzuszkiewicz E."/>
            <person name="Wollherr A."/>
            <person name="Daniel R."/>
            <person name="Gottschalk G."/>
            <person name="van Heerden E."/>
            <person name="Litthauer D."/>
        </authorList>
    </citation>
    <scope>NUCLEOTIDE SEQUENCE [LARGE SCALE GENOMIC DNA]</scope>
    <source>
        <strain evidence="5">ATCC 700910 / SA-01</strain>
    </source>
</reference>
<gene>
    <name evidence="4" type="ordered locus">TSC_c11450</name>
</gene>
<dbReference type="Gene3D" id="3.50.50.60">
    <property type="entry name" value="FAD/NAD(P)-binding domain"/>
    <property type="match status" value="1"/>
</dbReference>
<dbReference type="InterPro" id="IPR036188">
    <property type="entry name" value="FAD/NAD-bd_sf"/>
</dbReference>
<reference evidence="4 5" key="2">
    <citation type="journal article" date="2011" name="BMC Genomics">
        <title>Sequence of the hyperplastic genome of the naturally competent Thermus scotoductus SA-01.</title>
        <authorList>
            <person name="Gounder K."/>
            <person name="Brzuszkiewicz E."/>
            <person name="Liesegang H."/>
            <person name="Wollherr A."/>
            <person name="Daniel R."/>
            <person name="Gottschalk G."/>
            <person name="Reva O."/>
            <person name="Kumwenda B."/>
            <person name="Srivastava M."/>
            <person name="Bricio C."/>
            <person name="Berenguer J."/>
            <person name="van Heerden E."/>
            <person name="Litthauer D."/>
        </authorList>
    </citation>
    <scope>NUCLEOTIDE SEQUENCE [LARGE SCALE GENOMIC DNA]</scope>
    <source>
        <strain evidence="5">ATCC 700910 / SA-01</strain>
    </source>
</reference>
<sequence>MRRVQVGIVGAGPAGLLLAHLLRQAGVDTVVLEAKSRQYLETSPHRIRAGVLEWGTKEIALKAGVGDRMVREGLEHRGIYIALNGRLHRIDFATLVGQGIWVYGQQYLVRDMIHHHLEAGGEILFEHEVVGLKQLEQNPILTYRGPGGREGELLCEFVVGADGSHSRFREWIPGLRIYQKTYPFAWLGILAETRPAASELIYASHERGFALFSMRSPSLARNYLQVSPEENLENWPEERIWEELNLRLGGVAQVTPGPILERSLTPMRSLVVEPMQHGRVFLVGDAAHVVPPTGAKGMNLAFCDVAVLYQALLAHYRDGDATLLANYTETARRHVWQAEFFSYWMTTLLHTLADPFEEQVRLAKLRHLVENTHVQRFLAENYVGVYTSGRYAVTFPSITSSARS</sequence>
<dbReference type="Gene3D" id="3.30.9.10">
    <property type="entry name" value="D-Amino Acid Oxidase, subunit A, domain 2"/>
    <property type="match status" value="1"/>
</dbReference>
<keyword evidence="1" id="KW-0560">Oxidoreductase</keyword>
<evidence type="ECO:0000313" key="5">
    <source>
        <dbReference type="Proteomes" id="UP000008087"/>
    </source>
</evidence>
<dbReference type="InterPro" id="IPR050631">
    <property type="entry name" value="PheA/TfdB_FAD_monoxygenase"/>
</dbReference>
<name>E8PQA6_THESS</name>
<dbReference type="SUPFAM" id="SSF51905">
    <property type="entry name" value="FAD/NAD(P)-binding domain"/>
    <property type="match status" value="1"/>
</dbReference>
<keyword evidence="2" id="KW-0520">NAD</keyword>
<dbReference type="EMBL" id="CP001962">
    <property type="protein sequence ID" value="ADW21765.1"/>
    <property type="molecule type" value="Genomic_DNA"/>
</dbReference>
<protein>
    <submittedName>
        <fullName evidence="4">p-hydroxybenzoate hydroxylase</fullName>
    </submittedName>
</protein>
<dbReference type="GO" id="GO:0016491">
    <property type="term" value="F:oxidoreductase activity"/>
    <property type="evidence" value="ECO:0007669"/>
    <property type="project" value="UniProtKB-KW"/>
</dbReference>
<dbReference type="RefSeq" id="WP_015717042.1">
    <property type="nucleotide sequence ID" value="NC_014974.1"/>
</dbReference>
<dbReference type="eggNOG" id="COG0654">
    <property type="taxonomic scope" value="Bacteria"/>
</dbReference>
<dbReference type="InterPro" id="IPR002938">
    <property type="entry name" value="FAD-bd"/>
</dbReference>
<dbReference type="PANTHER" id="PTHR43476:SF4">
    <property type="entry name" value="BLR0106 PROTEIN"/>
    <property type="match status" value="1"/>
</dbReference>
<dbReference type="PRINTS" id="PR00420">
    <property type="entry name" value="RNGMNOXGNASE"/>
</dbReference>
<organism evidence="4 5">
    <name type="scientific">Thermus scotoductus (strain ATCC 700910 / SA-01)</name>
    <dbReference type="NCBI Taxonomy" id="743525"/>
    <lineage>
        <taxon>Bacteria</taxon>
        <taxon>Thermotogati</taxon>
        <taxon>Deinococcota</taxon>
        <taxon>Deinococci</taxon>
        <taxon>Thermales</taxon>
        <taxon>Thermaceae</taxon>
        <taxon>Thermus</taxon>
    </lineage>
</organism>
<dbReference type="STRING" id="743525.TSC_c11450"/>